<evidence type="ECO:0000313" key="1">
    <source>
        <dbReference type="EMBL" id="PNT55227.1"/>
    </source>
</evidence>
<name>A0A2K2BZM5_POPTR</name>
<protein>
    <submittedName>
        <fullName evidence="1">Uncharacterized protein</fullName>
    </submittedName>
</protein>
<proteinExistence type="predicted"/>
<dbReference type="Proteomes" id="UP000006729">
    <property type="component" value="Chromosome 1"/>
</dbReference>
<reference evidence="1 2" key="1">
    <citation type="journal article" date="2006" name="Science">
        <title>The genome of black cottonwood, Populus trichocarpa (Torr. &amp; Gray).</title>
        <authorList>
            <person name="Tuskan G.A."/>
            <person name="Difazio S."/>
            <person name="Jansson S."/>
            <person name="Bohlmann J."/>
            <person name="Grigoriev I."/>
            <person name="Hellsten U."/>
            <person name="Putnam N."/>
            <person name="Ralph S."/>
            <person name="Rombauts S."/>
            <person name="Salamov A."/>
            <person name="Schein J."/>
            <person name="Sterck L."/>
            <person name="Aerts A."/>
            <person name="Bhalerao R.R."/>
            <person name="Bhalerao R.P."/>
            <person name="Blaudez D."/>
            <person name="Boerjan W."/>
            <person name="Brun A."/>
            <person name="Brunner A."/>
            <person name="Busov V."/>
            <person name="Campbell M."/>
            <person name="Carlson J."/>
            <person name="Chalot M."/>
            <person name="Chapman J."/>
            <person name="Chen G.L."/>
            <person name="Cooper D."/>
            <person name="Coutinho P.M."/>
            <person name="Couturier J."/>
            <person name="Covert S."/>
            <person name="Cronk Q."/>
            <person name="Cunningham R."/>
            <person name="Davis J."/>
            <person name="Degroeve S."/>
            <person name="Dejardin A."/>
            <person name="Depamphilis C."/>
            <person name="Detter J."/>
            <person name="Dirks B."/>
            <person name="Dubchak I."/>
            <person name="Duplessis S."/>
            <person name="Ehlting J."/>
            <person name="Ellis B."/>
            <person name="Gendler K."/>
            <person name="Goodstein D."/>
            <person name="Gribskov M."/>
            <person name="Grimwood J."/>
            <person name="Groover A."/>
            <person name="Gunter L."/>
            <person name="Hamberger B."/>
            <person name="Heinze B."/>
            <person name="Helariutta Y."/>
            <person name="Henrissat B."/>
            <person name="Holligan D."/>
            <person name="Holt R."/>
            <person name="Huang W."/>
            <person name="Islam-Faridi N."/>
            <person name="Jones S."/>
            <person name="Jones-Rhoades M."/>
            <person name="Jorgensen R."/>
            <person name="Joshi C."/>
            <person name="Kangasjarvi J."/>
            <person name="Karlsson J."/>
            <person name="Kelleher C."/>
            <person name="Kirkpatrick R."/>
            <person name="Kirst M."/>
            <person name="Kohler A."/>
            <person name="Kalluri U."/>
            <person name="Larimer F."/>
            <person name="Leebens-Mack J."/>
            <person name="Leple J.C."/>
            <person name="Locascio P."/>
            <person name="Lou Y."/>
            <person name="Lucas S."/>
            <person name="Martin F."/>
            <person name="Montanini B."/>
            <person name="Napoli C."/>
            <person name="Nelson D.R."/>
            <person name="Nelson C."/>
            <person name="Nieminen K."/>
            <person name="Nilsson O."/>
            <person name="Pereda V."/>
            <person name="Peter G."/>
            <person name="Philippe R."/>
            <person name="Pilate G."/>
            <person name="Poliakov A."/>
            <person name="Razumovskaya J."/>
            <person name="Richardson P."/>
            <person name="Rinaldi C."/>
            <person name="Ritland K."/>
            <person name="Rouze P."/>
            <person name="Ryaboy D."/>
            <person name="Schmutz J."/>
            <person name="Schrader J."/>
            <person name="Segerman B."/>
            <person name="Shin H."/>
            <person name="Siddiqui A."/>
            <person name="Sterky F."/>
            <person name="Terry A."/>
            <person name="Tsai C.J."/>
            <person name="Uberbacher E."/>
            <person name="Unneberg P."/>
            <person name="Vahala J."/>
            <person name="Wall K."/>
            <person name="Wessler S."/>
            <person name="Yang G."/>
            <person name="Yin T."/>
            <person name="Douglas C."/>
            <person name="Marra M."/>
            <person name="Sandberg G."/>
            <person name="Van de Peer Y."/>
            <person name="Rokhsar D."/>
        </authorList>
    </citation>
    <scope>NUCLEOTIDE SEQUENCE [LARGE SCALE GENOMIC DNA]</scope>
    <source>
        <strain evidence="2">cv. Nisqually</strain>
    </source>
</reference>
<dbReference type="AlphaFoldDB" id="A0A2K2BZM5"/>
<sequence length="66" mass="7698">MALGVAIADHIMYSSMQFLCKRMPYNTLTPHNLKSWDCCNPLISFRWPSRTSYSAVLERWLTLICD</sequence>
<accession>A0A2K2BZM5</accession>
<organism evidence="1 2">
    <name type="scientific">Populus trichocarpa</name>
    <name type="common">Western balsam poplar</name>
    <name type="synonym">Populus balsamifera subsp. trichocarpa</name>
    <dbReference type="NCBI Taxonomy" id="3694"/>
    <lineage>
        <taxon>Eukaryota</taxon>
        <taxon>Viridiplantae</taxon>
        <taxon>Streptophyta</taxon>
        <taxon>Embryophyta</taxon>
        <taxon>Tracheophyta</taxon>
        <taxon>Spermatophyta</taxon>
        <taxon>Magnoliopsida</taxon>
        <taxon>eudicotyledons</taxon>
        <taxon>Gunneridae</taxon>
        <taxon>Pentapetalae</taxon>
        <taxon>rosids</taxon>
        <taxon>fabids</taxon>
        <taxon>Malpighiales</taxon>
        <taxon>Salicaceae</taxon>
        <taxon>Saliceae</taxon>
        <taxon>Populus</taxon>
    </lineage>
</organism>
<dbReference type="InParanoid" id="A0A2K2BZM5"/>
<gene>
    <name evidence="1" type="ORF">POPTR_001G180700</name>
</gene>
<keyword evidence="2" id="KW-1185">Reference proteome</keyword>
<dbReference type="EMBL" id="CM009290">
    <property type="protein sequence ID" value="PNT55227.1"/>
    <property type="molecule type" value="Genomic_DNA"/>
</dbReference>
<evidence type="ECO:0000313" key="2">
    <source>
        <dbReference type="Proteomes" id="UP000006729"/>
    </source>
</evidence>